<dbReference type="Proteomes" id="UP000193498">
    <property type="component" value="Unassembled WGS sequence"/>
</dbReference>
<dbReference type="GO" id="GO:0008239">
    <property type="term" value="F:dipeptidyl-peptidase activity"/>
    <property type="evidence" value="ECO:0007669"/>
    <property type="project" value="TreeGrafter"/>
</dbReference>
<dbReference type="OrthoDB" id="510307at2759"/>
<feature type="signal peptide" evidence="3">
    <location>
        <begin position="1"/>
        <end position="19"/>
    </location>
</feature>
<dbReference type="AlphaFoldDB" id="A0A1Y1YV29"/>
<dbReference type="GO" id="GO:0005737">
    <property type="term" value="C:cytoplasm"/>
    <property type="evidence" value="ECO:0007669"/>
    <property type="project" value="TreeGrafter"/>
</dbReference>
<dbReference type="STRING" id="1314790.A0A1Y1YV29"/>
<dbReference type="PANTHER" id="PTHR23422:SF9">
    <property type="entry name" value="ZN-DEPENDENT HYDROLASE"/>
    <property type="match status" value="1"/>
</dbReference>
<evidence type="ECO:0000256" key="2">
    <source>
        <dbReference type="ARBA" id="ARBA00022801"/>
    </source>
</evidence>
<proteinExistence type="predicted"/>
<gene>
    <name evidence="4" type="ORF">K493DRAFT_277737</name>
</gene>
<sequence>MITSFILPSILLSAQLHNGCPVPASNSSLTIQERLSRFETVELTGNLSRFTTGDLQAVNKLIKVAHLLDRVYVRQVAPGNEELYNKLVECSAAQPDLLQLYKLFRGPWDLVDEEQPYIEGVKPRPDTANFYPVDMSKYEFEAWLETLSQKERQEAKGFYHVIRRGENQTLEAVPYSLEYQDLLEPAAKLLQESATLVSDASLSRFLNSRGSSLLSNEYLESELDWINVSDKSPLEITVGPYETYDDKMNSYKASFEIFIHARDFESTALLKVFEESLPMVEKDLPVGDRYKNKHLRSTPIVVVNELYNGGDATVPMTAAYNLPNDEQAIKRGGSKLVIIKNVQESKFKSILVKIADTLLDPEQIRYVDFEAFFNHILLHEVSHSNGPHETVQEPRVPIRSRLQEYHSTLEEAKADITGLFAAKLLFDQGSFKNTSMENFYVTYLASAFRSIRFGLNEAHGRGQAAQLNYLIDHGGFVYDPKSQRFRVDFAKIEEAVKSLVRDIMVIQGDGDKRNAENFLNTYGINRDYTQLALEKIAKIPIDIQPQFTITGCLGHLQ</sequence>
<name>A0A1Y1YV29_9FUNG</name>
<dbReference type="InterPro" id="IPR039461">
    <property type="entry name" value="Peptidase_M49"/>
</dbReference>
<comment type="caution">
    <text evidence="4">The sequence shown here is derived from an EMBL/GenBank/DDBJ whole genome shotgun (WGS) entry which is preliminary data.</text>
</comment>
<organism evidence="4 5">
    <name type="scientific">Basidiobolus meristosporus CBS 931.73</name>
    <dbReference type="NCBI Taxonomy" id="1314790"/>
    <lineage>
        <taxon>Eukaryota</taxon>
        <taxon>Fungi</taxon>
        <taxon>Fungi incertae sedis</taxon>
        <taxon>Zoopagomycota</taxon>
        <taxon>Entomophthoromycotina</taxon>
        <taxon>Basidiobolomycetes</taxon>
        <taxon>Basidiobolales</taxon>
        <taxon>Basidiobolaceae</taxon>
        <taxon>Basidiobolus</taxon>
    </lineage>
</organism>
<keyword evidence="3" id="KW-0732">Signal</keyword>
<evidence type="ECO:0000256" key="1">
    <source>
        <dbReference type="ARBA" id="ARBA00022723"/>
    </source>
</evidence>
<dbReference type="GO" id="GO:0046872">
    <property type="term" value="F:metal ion binding"/>
    <property type="evidence" value="ECO:0007669"/>
    <property type="project" value="UniProtKB-KW"/>
</dbReference>
<accession>A0A1Y1YV29</accession>
<dbReference type="InParanoid" id="A0A1Y1YV29"/>
<feature type="chain" id="PRO_5011002860" description="MutT/nudix family protein" evidence="3">
    <location>
        <begin position="20"/>
        <end position="557"/>
    </location>
</feature>
<dbReference type="EMBL" id="MCFE01000066">
    <property type="protein sequence ID" value="ORY01694.1"/>
    <property type="molecule type" value="Genomic_DNA"/>
</dbReference>
<evidence type="ECO:0000256" key="3">
    <source>
        <dbReference type="SAM" id="SignalP"/>
    </source>
</evidence>
<evidence type="ECO:0000313" key="5">
    <source>
        <dbReference type="Proteomes" id="UP000193498"/>
    </source>
</evidence>
<keyword evidence="5" id="KW-1185">Reference proteome</keyword>
<dbReference type="Gene3D" id="3.30.540.30">
    <property type="match status" value="1"/>
</dbReference>
<evidence type="ECO:0008006" key="6">
    <source>
        <dbReference type="Google" id="ProtNLM"/>
    </source>
</evidence>
<dbReference type="Pfam" id="PF03571">
    <property type="entry name" value="Peptidase_M49"/>
    <property type="match status" value="1"/>
</dbReference>
<dbReference type="PANTHER" id="PTHR23422">
    <property type="entry name" value="DIPEPTIDYL PEPTIDASE III-RELATED"/>
    <property type="match status" value="1"/>
</dbReference>
<keyword evidence="1" id="KW-0479">Metal-binding</keyword>
<reference evidence="4 5" key="1">
    <citation type="submission" date="2016-07" db="EMBL/GenBank/DDBJ databases">
        <title>Pervasive Adenine N6-methylation of Active Genes in Fungi.</title>
        <authorList>
            <consortium name="DOE Joint Genome Institute"/>
            <person name="Mondo S.J."/>
            <person name="Dannebaum R.O."/>
            <person name="Kuo R.C."/>
            <person name="Labutti K."/>
            <person name="Haridas S."/>
            <person name="Kuo A."/>
            <person name="Salamov A."/>
            <person name="Ahrendt S.R."/>
            <person name="Lipzen A."/>
            <person name="Sullivan W."/>
            <person name="Andreopoulos W.B."/>
            <person name="Clum A."/>
            <person name="Lindquist E."/>
            <person name="Daum C."/>
            <person name="Ramamoorthy G.K."/>
            <person name="Gryganskyi A."/>
            <person name="Culley D."/>
            <person name="Magnuson J.K."/>
            <person name="James T.Y."/>
            <person name="O'Malley M.A."/>
            <person name="Stajich J.E."/>
            <person name="Spatafora J.W."/>
            <person name="Visel A."/>
            <person name="Grigoriev I.V."/>
        </authorList>
    </citation>
    <scope>NUCLEOTIDE SEQUENCE [LARGE SCALE GENOMIC DNA]</scope>
    <source>
        <strain evidence="4 5">CBS 931.73</strain>
    </source>
</reference>
<evidence type="ECO:0000313" key="4">
    <source>
        <dbReference type="EMBL" id="ORY01694.1"/>
    </source>
</evidence>
<protein>
    <recommendedName>
        <fullName evidence="6">MutT/nudix family protein</fullName>
    </recommendedName>
</protein>
<keyword evidence="2" id="KW-0378">Hydrolase</keyword>